<name>V2WW20_MONRO</name>
<dbReference type="InterPro" id="IPR045340">
    <property type="entry name" value="DUF6533"/>
</dbReference>
<keyword evidence="1" id="KW-0472">Membrane</keyword>
<dbReference type="AlphaFoldDB" id="V2WW20"/>
<evidence type="ECO:0000313" key="4">
    <source>
        <dbReference type="Proteomes" id="UP000017559"/>
    </source>
</evidence>
<dbReference type="KEGG" id="mrr:Moror_1158"/>
<feature type="domain" description="DUF6533" evidence="2">
    <location>
        <begin position="12"/>
        <end position="52"/>
    </location>
</feature>
<reference evidence="3 4" key="1">
    <citation type="journal article" date="2014" name="BMC Genomics">
        <title>Genome and secretome analysis of the hemibiotrophic fungal pathogen, Moniliophthora roreri, which causes frosty pod rot disease of cacao: mechanisms of the biotrophic and necrotrophic phases.</title>
        <authorList>
            <person name="Meinhardt L.W."/>
            <person name="Costa G.G.L."/>
            <person name="Thomazella D.P.T."/>
            <person name="Teixeira P.J.P.L."/>
            <person name="Carazzolle M.F."/>
            <person name="Schuster S.C."/>
            <person name="Carlson J.E."/>
            <person name="Guiltinan M.J."/>
            <person name="Mieczkowski P."/>
            <person name="Farmer A."/>
            <person name="Ramaraj T."/>
            <person name="Crozier J."/>
            <person name="Davis R.E."/>
            <person name="Shao J."/>
            <person name="Melnick R.L."/>
            <person name="Pereira G.A.G."/>
            <person name="Bailey B.A."/>
        </authorList>
    </citation>
    <scope>NUCLEOTIDE SEQUENCE [LARGE SCALE GENOMIC DNA]</scope>
    <source>
        <strain evidence="3 4">MCA 2997</strain>
    </source>
</reference>
<keyword evidence="4" id="KW-1185">Reference proteome</keyword>
<dbReference type="Pfam" id="PF20151">
    <property type="entry name" value="DUF6533"/>
    <property type="match status" value="1"/>
</dbReference>
<dbReference type="Proteomes" id="UP000017559">
    <property type="component" value="Unassembled WGS sequence"/>
</dbReference>
<gene>
    <name evidence="3" type="ORF">Moror_1158</name>
</gene>
<dbReference type="EMBL" id="AWSO01000383">
    <property type="protein sequence ID" value="ESK91063.1"/>
    <property type="molecule type" value="Genomic_DNA"/>
</dbReference>
<feature type="transmembrane region" description="Helical" evidence="1">
    <location>
        <begin position="114"/>
        <end position="136"/>
    </location>
</feature>
<proteinExistence type="predicted"/>
<evidence type="ECO:0000313" key="3">
    <source>
        <dbReference type="EMBL" id="ESK91063.1"/>
    </source>
</evidence>
<dbReference type="OrthoDB" id="3020506at2759"/>
<accession>V2WW20</accession>
<dbReference type="STRING" id="1381753.V2WW20"/>
<comment type="caution">
    <text evidence="3">The sequence shown here is derived from an EMBL/GenBank/DDBJ whole genome shotgun (WGS) entry which is preliminary data.</text>
</comment>
<feature type="transmembrane region" description="Helical" evidence="1">
    <location>
        <begin position="198"/>
        <end position="217"/>
    </location>
</feature>
<sequence length="291" mass="32981">MNVQLVASCLGLALNACDMYLTRKEEKALIWRSPFRVTIVKILYILSRYLGLTCQIYNVSRSAYWKHRYTTIPQHSCDSHLVFKTLGAQSLLAILHIILMLRVYALYNKTFSMVLILMLIYAARLAATIWTTLKHWDVYKMDFDYICFTTEPLNSGYGMIIFITAEALFEIIIHTLIARKTWSLPGTWSKTPTLMSVLTRDGFYVFFAIFVGMVSALGGSRGRGPATLFVNPLLVFVISCAGSRVIIRLQRFGSEEESDSASSQGSDMFSTIAWDIRTFPNLESGQPDDQK</sequence>
<dbReference type="HOGENOM" id="CLU_035509_10_4_1"/>
<feature type="transmembrane region" description="Helical" evidence="1">
    <location>
        <begin position="88"/>
        <end position="107"/>
    </location>
</feature>
<protein>
    <recommendedName>
        <fullName evidence="2">DUF6533 domain-containing protein</fullName>
    </recommendedName>
</protein>
<evidence type="ECO:0000259" key="2">
    <source>
        <dbReference type="Pfam" id="PF20151"/>
    </source>
</evidence>
<evidence type="ECO:0000256" key="1">
    <source>
        <dbReference type="SAM" id="Phobius"/>
    </source>
</evidence>
<keyword evidence="1" id="KW-1133">Transmembrane helix</keyword>
<feature type="transmembrane region" description="Helical" evidence="1">
    <location>
        <begin position="229"/>
        <end position="247"/>
    </location>
</feature>
<feature type="transmembrane region" description="Helical" evidence="1">
    <location>
        <begin position="156"/>
        <end position="177"/>
    </location>
</feature>
<keyword evidence="1" id="KW-0812">Transmembrane</keyword>
<organism evidence="3 4">
    <name type="scientific">Moniliophthora roreri (strain MCA 2997)</name>
    <name type="common">Cocoa frosty pod rot fungus</name>
    <name type="synonym">Crinipellis roreri</name>
    <dbReference type="NCBI Taxonomy" id="1381753"/>
    <lineage>
        <taxon>Eukaryota</taxon>
        <taxon>Fungi</taxon>
        <taxon>Dikarya</taxon>
        <taxon>Basidiomycota</taxon>
        <taxon>Agaricomycotina</taxon>
        <taxon>Agaricomycetes</taxon>
        <taxon>Agaricomycetidae</taxon>
        <taxon>Agaricales</taxon>
        <taxon>Marasmiineae</taxon>
        <taxon>Marasmiaceae</taxon>
        <taxon>Moniliophthora</taxon>
    </lineage>
</organism>